<dbReference type="eggNOG" id="KOG4241">
    <property type="taxonomic scope" value="Eukaryota"/>
</dbReference>
<gene>
    <name evidence="6" type="primary">105312718</name>
</gene>
<dbReference type="OrthoDB" id="360689at2759"/>
<dbReference type="STRING" id="400682.A0A1X7UVU1"/>
<organism evidence="6">
    <name type="scientific">Amphimedon queenslandica</name>
    <name type="common">Sponge</name>
    <dbReference type="NCBI Taxonomy" id="400682"/>
    <lineage>
        <taxon>Eukaryota</taxon>
        <taxon>Metazoa</taxon>
        <taxon>Porifera</taxon>
        <taxon>Demospongiae</taxon>
        <taxon>Heteroscleromorpha</taxon>
        <taxon>Haplosclerida</taxon>
        <taxon>Niphatidae</taxon>
        <taxon>Amphimedon</taxon>
    </lineage>
</organism>
<dbReference type="InterPro" id="IPR047865">
    <property type="entry name" value="Ribosomal_uL10_bac_type"/>
</dbReference>
<reference evidence="6" key="2">
    <citation type="submission" date="2017-05" db="UniProtKB">
        <authorList>
            <consortium name="EnsemblMetazoa"/>
        </authorList>
    </citation>
    <scope>IDENTIFICATION</scope>
</reference>
<evidence type="ECO:0000256" key="1">
    <source>
        <dbReference type="ARBA" id="ARBA00008889"/>
    </source>
</evidence>
<dbReference type="EnsemblMetazoa" id="Aqu2.1.32100_001">
    <property type="protein sequence ID" value="Aqu2.1.32100_001"/>
    <property type="gene ID" value="Aqu2.1.32100"/>
</dbReference>
<dbReference type="InParanoid" id="A0A1X7UVU1"/>
<accession>A0A1X7UVU1</accession>
<dbReference type="EnsemblMetazoa" id="XM_019996309.1">
    <property type="protein sequence ID" value="XP_019851868.1"/>
    <property type="gene ID" value="LOC105312718"/>
</dbReference>
<evidence type="ECO:0000256" key="5">
    <source>
        <dbReference type="ARBA" id="ARBA00035716"/>
    </source>
</evidence>
<reference evidence="7" key="1">
    <citation type="journal article" date="2010" name="Nature">
        <title>The Amphimedon queenslandica genome and the evolution of animal complexity.</title>
        <authorList>
            <person name="Srivastava M."/>
            <person name="Simakov O."/>
            <person name="Chapman J."/>
            <person name="Fahey B."/>
            <person name="Gauthier M.E."/>
            <person name="Mitros T."/>
            <person name="Richards G.S."/>
            <person name="Conaco C."/>
            <person name="Dacre M."/>
            <person name="Hellsten U."/>
            <person name="Larroux C."/>
            <person name="Putnam N.H."/>
            <person name="Stanke M."/>
            <person name="Adamska M."/>
            <person name="Darling A."/>
            <person name="Degnan S.M."/>
            <person name="Oakley T.H."/>
            <person name="Plachetzki D.C."/>
            <person name="Zhai Y."/>
            <person name="Adamski M."/>
            <person name="Calcino A."/>
            <person name="Cummins S.F."/>
            <person name="Goodstein D.M."/>
            <person name="Harris C."/>
            <person name="Jackson D.J."/>
            <person name="Leys S.P."/>
            <person name="Shu S."/>
            <person name="Woodcroft B.J."/>
            <person name="Vervoort M."/>
            <person name="Kosik K.S."/>
            <person name="Manning G."/>
            <person name="Degnan B.M."/>
            <person name="Rokhsar D.S."/>
        </authorList>
    </citation>
    <scope>NUCLEOTIDE SEQUENCE [LARGE SCALE GENOMIC DNA]</scope>
</reference>
<keyword evidence="7" id="KW-1185">Reference proteome</keyword>
<sequence length="209" mass="23436">MMAINLGFSRFFPCNLSLFVRHESRSCFKNSPRKRIGVKKTPYSPHKVSLINEIRSIFNANRCLAVYHYSSMSTREWDQVRYQLDSKDVKVKIFPVRIARKALEDTSYTNIRSLFHGATAIAYSNTDEALPELLKVTRKEPKLLLLGGVLDNELLTPFSLKDVAGLPDVTVLHQQLLGILQSSAVSLSCVIGAPAGKLSFLLNSHVTEQ</sequence>
<dbReference type="Pfam" id="PF00466">
    <property type="entry name" value="Ribosomal_L10"/>
    <property type="match status" value="1"/>
</dbReference>
<evidence type="ECO:0000313" key="6">
    <source>
        <dbReference type="EnsemblMetazoa" id="Aqu2.1.32100_001"/>
    </source>
</evidence>
<dbReference type="GO" id="GO:0005840">
    <property type="term" value="C:ribosome"/>
    <property type="evidence" value="ECO:0007669"/>
    <property type="project" value="UniProtKB-KW"/>
</dbReference>
<dbReference type="InterPro" id="IPR043141">
    <property type="entry name" value="Ribosomal_uL10-like_sf"/>
</dbReference>
<dbReference type="KEGG" id="aqu:105312718"/>
<dbReference type="CDD" id="cd05797">
    <property type="entry name" value="Ribosomal_L10"/>
    <property type="match status" value="1"/>
</dbReference>
<dbReference type="Proteomes" id="UP000007879">
    <property type="component" value="Unassembled WGS sequence"/>
</dbReference>
<keyword evidence="2" id="KW-0689">Ribosomal protein</keyword>
<evidence type="ECO:0000313" key="7">
    <source>
        <dbReference type="Proteomes" id="UP000007879"/>
    </source>
</evidence>
<keyword evidence="3" id="KW-0687">Ribonucleoprotein</keyword>
<dbReference type="AlphaFoldDB" id="A0A1X7UVU1"/>
<evidence type="ECO:0000256" key="4">
    <source>
        <dbReference type="ARBA" id="ARBA00035707"/>
    </source>
</evidence>
<proteinExistence type="inferred from homology"/>
<dbReference type="GO" id="GO:1990904">
    <property type="term" value="C:ribonucleoprotein complex"/>
    <property type="evidence" value="ECO:0007669"/>
    <property type="project" value="UniProtKB-KW"/>
</dbReference>
<comment type="similarity">
    <text evidence="1">Belongs to the universal ribosomal protein uL10 family.</text>
</comment>
<protein>
    <recommendedName>
        <fullName evidence="4">Large ribosomal subunit protein uL10m</fullName>
    </recommendedName>
    <alternativeName>
        <fullName evidence="5">39S ribosomal protein L10, mitochondrial</fullName>
    </alternativeName>
</protein>
<name>A0A1X7UVU1_AMPQE</name>
<dbReference type="NCBIfam" id="NF000955">
    <property type="entry name" value="PRK00099.1-1"/>
    <property type="match status" value="1"/>
</dbReference>
<dbReference type="Gene3D" id="3.30.70.1730">
    <property type="match status" value="1"/>
</dbReference>
<dbReference type="PANTHER" id="PTHR11560">
    <property type="entry name" value="39S RIBOSOMAL PROTEIN L10, MITOCHONDRIAL"/>
    <property type="match status" value="1"/>
</dbReference>
<evidence type="ECO:0000256" key="2">
    <source>
        <dbReference type="ARBA" id="ARBA00022980"/>
    </source>
</evidence>
<dbReference type="InterPro" id="IPR001790">
    <property type="entry name" value="Ribosomal_uL10"/>
</dbReference>
<evidence type="ECO:0000256" key="3">
    <source>
        <dbReference type="ARBA" id="ARBA00023274"/>
    </source>
</evidence>
<dbReference type="SUPFAM" id="SSF160369">
    <property type="entry name" value="Ribosomal protein L10-like"/>
    <property type="match status" value="1"/>
</dbReference>